<dbReference type="EMBL" id="ML178840">
    <property type="protein sequence ID" value="TFK98329.1"/>
    <property type="molecule type" value="Genomic_DNA"/>
</dbReference>
<keyword evidence="2" id="KW-1185">Reference proteome</keyword>
<organism evidence="1 2">
    <name type="scientific">Pterulicium gracile</name>
    <dbReference type="NCBI Taxonomy" id="1884261"/>
    <lineage>
        <taxon>Eukaryota</taxon>
        <taxon>Fungi</taxon>
        <taxon>Dikarya</taxon>
        <taxon>Basidiomycota</taxon>
        <taxon>Agaricomycotina</taxon>
        <taxon>Agaricomycetes</taxon>
        <taxon>Agaricomycetidae</taxon>
        <taxon>Agaricales</taxon>
        <taxon>Pleurotineae</taxon>
        <taxon>Pterulaceae</taxon>
        <taxon>Pterulicium</taxon>
    </lineage>
</organism>
<accession>A0A5C3QB81</accession>
<dbReference type="Proteomes" id="UP000305067">
    <property type="component" value="Unassembled WGS sequence"/>
</dbReference>
<proteinExistence type="predicted"/>
<sequence>MSLEPRLHAMRYLSLFPKSEHWKPWHSLTAKKLEALVPPRTSPRVWISLLRQAIITVRDEPTFTLDILPPLLSLLRYNLDRSISPMVRLLLAAYIFHATQIDTTETMVDPSRLEQALDNEDDFPLSRPDDSTYVSPYNSHICIHLITHLSCNPPGTDQLQYALESLDPVIDLMILMPFRSTHQTHSRLLDILPILLPKPTQHTPLVRGAAQAPSLTIPHRIAQIKLCFFLTKLVSHARMADTFMENNSLQALVDAMTWLPYLPAEDTWNQFPVYECVFSSISNYATVTIPQAASHRLEEHLEYFFGHLVGVYNALSTMESGHTVGVCWAFFDRVAASRPFHPAWDSLPAQLHASTSLTEDARQRLPGFLDQLARRPLSS</sequence>
<reference evidence="1 2" key="1">
    <citation type="journal article" date="2019" name="Nat. Ecol. Evol.">
        <title>Megaphylogeny resolves global patterns of mushroom evolution.</title>
        <authorList>
            <person name="Varga T."/>
            <person name="Krizsan K."/>
            <person name="Foldi C."/>
            <person name="Dima B."/>
            <person name="Sanchez-Garcia M."/>
            <person name="Sanchez-Ramirez S."/>
            <person name="Szollosi G.J."/>
            <person name="Szarkandi J.G."/>
            <person name="Papp V."/>
            <person name="Albert L."/>
            <person name="Andreopoulos W."/>
            <person name="Angelini C."/>
            <person name="Antonin V."/>
            <person name="Barry K.W."/>
            <person name="Bougher N.L."/>
            <person name="Buchanan P."/>
            <person name="Buyck B."/>
            <person name="Bense V."/>
            <person name="Catcheside P."/>
            <person name="Chovatia M."/>
            <person name="Cooper J."/>
            <person name="Damon W."/>
            <person name="Desjardin D."/>
            <person name="Finy P."/>
            <person name="Geml J."/>
            <person name="Haridas S."/>
            <person name="Hughes K."/>
            <person name="Justo A."/>
            <person name="Karasinski D."/>
            <person name="Kautmanova I."/>
            <person name="Kiss B."/>
            <person name="Kocsube S."/>
            <person name="Kotiranta H."/>
            <person name="LaButti K.M."/>
            <person name="Lechner B.E."/>
            <person name="Liimatainen K."/>
            <person name="Lipzen A."/>
            <person name="Lukacs Z."/>
            <person name="Mihaltcheva S."/>
            <person name="Morgado L.N."/>
            <person name="Niskanen T."/>
            <person name="Noordeloos M.E."/>
            <person name="Ohm R.A."/>
            <person name="Ortiz-Santana B."/>
            <person name="Ovrebo C."/>
            <person name="Racz N."/>
            <person name="Riley R."/>
            <person name="Savchenko A."/>
            <person name="Shiryaev A."/>
            <person name="Soop K."/>
            <person name="Spirin V."/>
            <person name="Szebenyi C."/>
            <person name="Tomsovsky M."/>
            <person name="Tulloss R.E."/>
            <person name="Uehling J."/>
            <person name="Grigoriev I.V."/>
            <person name="Vagvolgyi C."/>
            <person name="Papp T."/>
            <person name="Martin F.M."/>
            <person name="Miettinen O."/>
            <person name="Hibbett D.S."/>
            <person name="Nagy L.G."/>
        </authorList>
    </citation>
    <scope>NUCLEOTIDE SEQUENCE [LARGE SCALE GENOMIC DNA]</scope>
    <source>
        <strain evidence="1 2">CBS 309.79</strain>
    </source>
</reference>
<name>A0A5C3QB81_9AGAR</name>
<dbReference type="AlphaFoldDB" id="A0A5C3QB81"/>
<gene>
    <name evidence="1" type="ORF">BDV98DRAFT_628731</name>
</gene>
<protein>
    <submittedName>
        <fullName evidence="1">Uncharacterized protein</fullName>
    </submittedName>
</protein>
<evidence type="ECO:0000313" key="1">
    <source>
        <dbReference type="EMBL" id="TFK98329.1"/>
    </source>
</evidence>
<evidence type="ECO:0000313" key="2">
    <source>
        <dbReference type="Proteomes" id="UP000305067"/>
    </source>
</evidence>